<protein>
    <submittedName>
        <fullName evidence="3">Unannotated protein</fullName>
    </submittedName>
</protein>
<dbReference type="AlphaFoldDB" id="A0A6J5ZS84"/>
<gene>
    <name evidence="4" type="ORF">UFOPK2624_00006</name>
    <name evidence="3" type="ORF">UFOPK3331_01442</name>
</gene>
<evidence type="ECO:0000313" key="3">
    <source>
        <dbReference type="EMBL" id="CAB4344945.1"/>
    </source>
</evidence>
<accession>A0A6J5ZS84</accession>
<dbReference type="SUPFAM" id="SSF51338">
    <property type="entry name" value="Composite domain of metallo-dependent hydrolases"/>
    <property type="match status" value="1"/>
</dbReference>
<dbReference type="InterPro" id="IPR050378">
    <property type="entry name" value="Metallo-dep_Hydrolases_sf"/>
</dbReference>
<organism evidence="3">
    <name type="scientific">freshwater metagenome</name>
    <dbReference type="NCBI Taxonomy" id="449393"/>
    <lineage>
        <taxon>unclassified sequences</taxon>
        <taxon>metagenomes</taxon>
        <taxon>ecological metagenomes</taxon>
    </lineage>
</organism>
<dbReference type="Gene3D" id="3.20.20.140">
    <property type="entry name" value="Metal-dependent hydrolases"/>
    <property type="match status" value="2"/>
</dbReference>
<sequence length="579" mass="62617">MGSGEYGREWKWGLVDFDLVIRNGSVIDGTGSLRVVADIAVSDGRISRIGEVPERGQVEIDAGGYVVTPGFIDGHTHMDAQVFWDAAGTNSCWHGVTTVVMGNCGFTIAPVRADAHHLAVRSIERSEDISAAAMAAGVPWDWTTFAEYLDSIDRVPKAINYASNIGHSALRSWAMGERAFREQADAADLDCMKSELADALRAGAWGFTTSRTVHHMTPDGDPVASRLANWSEVEELIGLMGELDSGVFQFVEDPPSDAERIARDQELARLAASSGVPFIIGATSGSTRPLELIAETTSLGGTMTGMTHPRGISTMSSFMSQLPFDMLPEWAAARSDGQEAFLQRLREPETRLVLIEAAQNAQYDATYGGEARPPVFDRMHVLDSPVPPHRTVAEIAAERGIDPVQAMVEIGLESNFEVFFVQTMSPFDEKAVLRSMKSPGTVMTFSDSGAHVSQMSDASIFTHLLAYWVRDRGEFTLEEAIQMMTSAPAQAWGFTDRGVLREGMVADINIFDPDTVAPALPTLAHDLPAGARRIVQKSTGFLATVVAGEITVRDGRSTGATPGRLLRGKPRSKTGKVNK</sequence>
<dbReference type="InterPro" id="IPR011059">
    <property type="entry name" value="Metal-dep_hydrolase_composite"/>
</dbReference>
<dbReference type="PANTHER" id="PTHR11647">
    <property type="entry name" value="HYDRANTOINASE/DIHYDROPYRIMIDINASE FAMILY MEMBER"/>
    <property type="match status" value="1"/>
</dbReference>
<dbReference type="InterPro" id="IPR032466">
    <property type="entry name" value="Metal_Hydrolase"/>
</dbReference>
<dbReference type="GO" id="GO:0005829">
    <property type="term" value="C:cytosol"/>
    <property type="evidence" value="ECO:0007669"/>
    <property type="project" value="TreeGrafter"/>
</dbReference>
<evidence type="ECO:0000313" key="4">
    <source>
        <dbReference type="EMBL" id="CAB4691598.1"/>
    </source>
</evidence>
<feature type="compositionally biased region" description="Basic residues" evidence="1">
    <location>
        <begin position="566"/>
        <end position="579"/>
    </location>
</feature>
<dbReference type="PANTHER" id="PTHR11647:SF1">
    <property type="entry name" value="COLLAPSIN RESPONSE MEDIATOR PROTEIN"/>
    <property type="match status" value="1"/>
</dbReference>
<dbReference type="Pfam" id="PF07969">
    <property type="entry name" value="Amidohydro_3"/>
    <property type="match status" value="1"/>
</dbReference>
<dbReference type="SUPFAM" id="SSF51556">
    <property type="entry name" value="Metallo-dependent hydrolases"/>
    <property type="match status" value="1"/>
</dbReference>
<dbReference type="InterPro" id="IPR013108">
    <property type="entry name" value="Amidohydro_3"/>
</dbReference>
<dbReference type="GO" id="GO:0016812">
    <property type="term" value="F:hydrolase activity, acting on carbon-nitrogen (but not peptide) bonds, in cyclic amides"/>
    <property type="evidence" value="ECO:0007669"/>
    <property type="project" value="TreeGrafter"/>
</dbReference>
<dbReference type="EMBL" id="CAESAL010000061">
    <property type="protein sequence ID" value="CAB4344945.1"/>
    <property type="molecule type" value="Genomic_DNA"/>
</dbReference>
<dbReference type="EMBL" id="CAEZXY010000001">
    <property type="protein sequence ID" value="CAB4691598.1"/>
    <property type="molecule type" value="Genomic_DNA"/>
</dbReference>
<proteinExistence type="predicted"/>
<evidence type="ECO:0000259" key="2">
    <source>
        <dbReference type="Pfam" id="PF07969"/>
    </source>
</evidence>
<name>A0A6J5ZS84_9ZZZZ</name>
<reference evidence="3" key="1">
    <citation type="submission" date="2020-05" db="EMBL/GenBank/DDBJ databases">
        <authorList>
            <person name="Chiriac C."/>
            <person name="Salcher M."/>
            <person name="Ghai R."/>
            <person name="Kavagutti S V."/>
        </authorList>
    </citation>
    <scope>NUCLEOTIDE SEQUENCE</scope>
</reference>
<evidence type="ECO:0000256" key="1">
    <source>
        <dbReference type="SAM" id="MobiDB-lite"/>
    </source>
</evidence>
<feature type="region of interest" description="Disordered" evidence="1">
    <location>
        <begin position="554"/>
        <end position="579"/>
    </location>
</feature>
<feature type="domain" description="Amidohydrolase 3" evidence="2">
    <location>
        <begin position="59"/>
        <end position="551"/>
    </location>
</feature>